<organism evidence="2 3">
    <name type="scientific">Labedaea rhizosphaerae</name>
    <dbReference type="NCBI Taxonomy" id="598644"/>
    <lineage>
        <taxon>Bacteria</taxon>
        <taxon>Bacillati</taxon>
        <taxon>Actinomycetota</taxon>
        <taxon>Actinomycetes</taxon>
        <taxon>Pseudonocardiales</taxon>
        <taxon>Pseudonocardiaceae</taxon>
        <taxon>Labedaea</taxon>
    </lineage>
</organism>
<keyword evidence="3" id="KW-1185">Reference proteome</keyword>
<accession>A0A4R6SJA6</accession>
<dbReference type="AlphaFoldDB" id="A0A4R6SJA6"/>
<protein>
    <submittedName>
        <fullName evidence="2">DNA-binding MarR family transcriptional regulator</fullName>
    </submittedName>
</protein>
<sequence>MNCDYAGRMSDSLYPWLHIQQGVVAVQDAMNAMIEAEAGCTLIEHSALYRLKQFGDLRMGELAELLAISPSGVTRLIDRLARRGWVTRVQPEASRREVLARLTPEGLAALNTRTRPAYHRAVEESFSGLLTERDLADLRRIGHKLLAGHDRWDAKRFAT</sequence>
<proteinExistence type="predicted"/>
<dbReference type="GO" id="GO:0003677">
    <property type="term" value="F:DNA binding"/>
    <property type="evidence" value="ECO:0007669"/>
    <property type="project" value="UniProtKB-KW"/>
</dbReference>
<dbReference type="Gene3D" id="1.10.10.10">
    <property type="entry name" value="Winged helix-like DNA-binding domain superfamily/Winged helix DNA-binding domain"/>
    <property type="match status" value="1"/>
</dbReference>
<dbReference type="PANTHER" id="PTHR33164:SF43">
    <property type="entry name" value="HTH-TYPE TRANSCRIPTIONAL REPRESSOR YETL"/>
    <property type="match status" value="1"/>
</dbReference>
<dbReference type="GO" id="GO:0006950">
    <property type="term" value="P:response to stress"/>
    <property type="evidence" value="ECO:0007669"/>
    <property type="project" value="TreeGrafter"/>
</dbReference>
<keyword evidence="2" id="KW-0238">DNA-binding</keyword>
<dbReference type="SMART" id="SM00347">
    <property type="entry name" value="HTH_MARR"/>
    <property type="match status" value="1"/>
</dbReference>
<dbReference type="Pfam" id="PF01047">
    <property type="entry name" value="MarR"/>
    <property type="match status" value="1"/>
</dbReference>
<dbReference type="InterPro" id="IPR039422">
    <property type="entry name" value="MarR/SlyA-like"/>
</dbReference>
<dbReference type="EMBL" id="SNXZ01000001">
    <property type="protein sequence ID" value="TDQ04119.1"/>
    <property type="molecule type" value="Genomic_DNA"/>
</dbReference>
<dbReference type="InterPro" id="IPR036388">
    <property type="entry name" value="WH-like_DNA-bd_sf"/>
</dbReference>
<reference evidence="2 3" key="1">
    <citation type="submission" date="2019-03" db="EMBL/GenBank/DDBJ databases">
        <title>Genomic Encyclopedia of Type Strains, Phase IV (KMG-IV): sequencing the most valuable type-strain genomes for metagenomic binning, comparative biology and taxonomic classification.</title>
        <authorList>
            <person name="Goeker M."/>
        </authorList>
    </citation>
    <scope>NUCLEOTIDE SEQUENCE [LARGE SCALE GENOMIC DNA]</scope>
    <source>
        <strain evidence="2 3">DSM 45361</strain>
    </source>
</reference>
<dbReference type="PANTHER" id="PTHR33164">
    <property type="entry name" value="TRANSCRIPTIONAL REGULATOR, MARR FAMILY"/>
    <property type="match status" value="1"/>
</dbReference>
<gene>
    <name evidence="2" type="ORF">EV186_10160</name>
</gene>
<evidence type="ECO:0000313" key="2">
    <source>
        <dbReference type="EMBL" id="TDQ04119.1"/>
    </source>
</evidence>
<dbReference type="InterPro" id="IPR000835">
    <property type="entry name" value="HTH_MarR-typ"/>
</dbReference>
<evidence type="ECO:0000259" key="1">
    <source>
        <dbReference type="PROSITE" id="PS50995"/>
    </source>
</evidence>
<name>A0A4R6SJA6_LABRH</name>
<dbReference type="PROSITE" id="PS50995">
    <property type="entry name" value="HTH_MARR_2"/>
    <property type="match status" value="1"/>
</dbReference>
<evidence type="ECO:0000313" key="3">
    <source>
        <dbReference type="Proteomes" id="UP000295444"/>
    </source>
</evidence>
<dbReference type="GO" id="GO:0003700">
    <property type="term" value="F:DNA-binding transcription factor activity"/>
    <property type="evidence" value="ECO:0007669"/>
    <property type="project" value="InterPro"/>
</dbReference>
<dbReference type="PRINTS" id="PR00598">
    <property type="entry name" value="HTHMARR"/>
</dbReference>
<dbReference type="InterPro" id="IPR036390">
    <property type="entry name" value="WH_DNA-bd_sf"/>
</dbReference>
<dbReference type="SUPFAM" id="SSF46785">
    <property type="entry name" value="Winged helix' DNA-binding domain"/>
    <property type="match status" value="1"/>
</dbReference>
<comment type="caution">
    <text evidence="2">The sequence shown here is derived from an EMBL/GenBank/DDBJ whole genome shotgun (WGS) entry which is preliminary data.</text>
</comment>
<feature type="domain" description="HTH marR-type" evidence="1">
    <location>
        <begin position="1"/>
        <end position="147"/>
    </location>
</feature>
<dbReference type="Proteomes" id="UP000295444">
    <property type="component" value="Unassembled WGS sequence"/>
</dbReference>